<reference evidence="1" key="1">
    <citation type="journal article" date="2019" name="bioRxiv">
        <title>The Genome of the Zebra Mussel, Dreissena polymorpha: A Resource for Invasive Species Research.</title>
        <authorList>
            <person name="McCartney M.A."/>
            <person name="Auch B."/>
            <person name="Kono T."/>
            <person name="Mallez S."/>
            <person name="Zhang Y."/>
            <person name="Obille A."/>
            <person name="Becker A."/>
            <person name="Abrahante J.E."/>
            <person name="Garbe J."/>
            <person name="Badalamenti J.P."/>
            <person name="Herman A."/>
            <person name="Mangelson H."/>
            <person name="Liachko I."/>
            <person name="Sullivan S."/>
            <person name="Sone E.D."/>
            <person name="Koren S."/>
            <person name="Silverstein K.A.T."/>
            <person name="Beckman K.B."/>
            <person name="Gohl D.M."/>
        </authorList>
    </citation>
    <scope>NUCLEOTIDE SEQUENCE</scope>
    <source>
        <strain evidence="1">Duluth1</strain>
        <tissue evidence="1">Whole animal</tissue>
    </source>
</reference>
<protein>
    <submittedName>
        <fullName evidence="1">Uncharacterized protein</fullName>
    </submittedName>
</protein>
<evidence type="ECO:0000313" key="2">
    <source>
        <dbReference type="Proteomes" id="UP000828390"/>
    </source>
</evidence>
<accession>A0A9D4G2C9</accession>
<evidence type="ECO:0000313" key="1">
    <source>
        <dbReference type="EMBL" id="KAH3807884.1"/>
    </source>
</evidence>
<dbReference type="Proteomes" id="UP000828390">
    <property type="component" value="Unassembled WGS sequence"/>
</dbReference>
<organism evidence="1 2">
    <name type="scientific">Dreissena polymorpha</name>
    <name type="common">Zebra mussel</name>
    <name type="synonym">Mytilus polymorpha</name>
    <dbReference type="NCBI Taxonomy" id="45954"/>
    <lineage>
        <taxon>Eukaryota</taxon>
        <taxon>Metazoa</taxon>
        <taxon>Spiralia</taxon>
        <taxon>Lophotrochozoa</taxon>
        <taxon>Mollusca</taxon>
        <taxon>Bivalvia</taxon>
        <taxon>Autobranchia</taxon>
        <taxon>Heteroconchia</taxon>
        <taxon>Euheterodonta</taxon>
        <taxon>Imparidentia</taxon>
        <taxon>Neoheterodontei</taxon>
        <taxon>Myida</taxon>
        <taxon>Dreissenoidea</taxon>
        <taxon>Dreissenidae</taxon>
        <taxon>Dreissena</taxon>
    </lineage>
</organism>
<dbReference type="AlphaFoldDB" id="A0A9D4G2C9"/>
<dbReference type="EMBL" id="JAIWYP010000006">
    <property type="protein sequence ID" value="KAH3807884.1"/>
    <property type="molecule type" value="Genomic_DNA"/>
</dbReference>
<reference evidence="1" key="2">
    <citation type="submission" date="2020-11" db="EMBL/GenBank/DDBJ databases">
        <authorList>
            <person name="McCartney M.A."/>
            <person name="Auch B."/>
            <person name="Kono T."/>
            <person name="Mallez S."/>
            <person name="Becker A."/>
            <person name="Gohl D.M."/>
            <person name="Silverstein K.A.T."/>
            <person name="Koren S."/>
            <person name="Bechman K.B."/>
            <person name="Herman A."/>
            <person name="Abrahante J.E."/>
            <person name="Garbe J."/>
        </authorList>
    </citation>
    <scope>NUCLEOTIDE SEQUENCE</scope>
    <source>
        <strain evidence="1">Duluth1</strain>
        <tissue evidence="1">Whole animal</tissue>
    </source>
</reference>
<gene>
    <name evidence="1" type="ORF">DPMN_136232</name>
</gene>
<proteinExistence type="predicted"/>
<comment type="caution">
    <text evidence="1">The sequence shown here is derived from an EMBL/GenBank/DDBJ whole genome shotgun (WGS) entry which is preliminary data.</text>
</comment>
<sequence>MMSVASQSDPTRSKFDNINLIGGVTAIHASRLHLHFVYINNVADDADVNKYYVDNDVYDGYGKNETNAKTMTNMTITYVV</sequence>
<name>A0A9D4G2C9_DREPO</name>
<keyword evidence="2" id="KW-1185">Reference proteome</keyword>